<feature type="domain" description="FHA" evidence="2">
    <location>
        <begin position="73"/>
        <end position="123"/>
    </location>
</feature>
<evidence type="ECO:0000256" key="1">
    <source>
        <dbReference type="SAM" id="MobiDB-lite"/>
    </source>
</evidence>
<feature type="compositionally biased region" description="Low complexity" evidence="1">
    <location>
        <begin position="291"/>
        <end position="337"/>
    </location>
</feature>
<dbReference type="Gene3D" id="2.60.200.20">
    <property type="match status" value="1"/>
</dbReference>
<accession>L7MF49</accession>
<dbReference type="InterPro" id="IPR000253">
    <property type="entry name" value="FHA_dom"/>
</dbReference>
<dbReference type="SMART" id="SM00240">
    <property type="entry name" value="FHA"/>
    <property type="match status" value="1"/>
</dbReference>
<feature type="region of interest" description="Disordered" evidence="1">
    <location>
        <begin position="157"/>
        <end position="606"/>
    </location>
</feature>
<dbReference type="PANTHER" id="PTHR15715">
    <property type="entry name" value="CENTROSOMAL PROTEIN OF 170 KDA"/>
    <property type="match status" value="1"/>
</dbReference>
<feature type="compositionally biased region" description="Polar residues" evidence="1">
    <location>
        <begin position="425"/>
        <end position="437"/>
    </location>
</feature>
<feature type="non-terminal residue" evidence="3">
    <location>
        <position position="1"/>
    </location>
</feature>
<feature type="compositionally biased region" description="Low complexity" evidence="1">
    <location>
        <begin position="814"/>
        <end position="826"/>
    </location>
</feature>
<feature type="compositionally biased region" description="Polar residues" evidence="1">
    <location>
        <begin position="8"/>
        <end position="18"/>
    </location>
</feature>
<feature type="compositionally biased region" description="Polar residues" evidence="1">
    <location>
        <begin position="746"/>
        <end position="778"/>
    </location>
</feature>
<reference evidence="3" key="1">
    <citation type="submission" date="2012-11" db="EMBL/GenBank/DDBJ databases">
        <authorList>
            <person name="Lucero-Rivera Y.E."/>
            <person name="Tovar-Ramirez D."/>
        </authorList>
    </citation>
    <scope>NUCLEOTIDE SEQUENCE</scope>
    <source>
        <tissue evidence="3">Salivary gland</tissue>
    </source>
</reference>
<evidence type="ECO:0000313" key="3">
    <source>
        <dbReference type="EMBL" id="JAA62836.1"/>
    </source>
</evidence>
<dbReference type="SUPFAM" id="SSF49879">
    <property type="entry name" value="SMAD/FHA domain"/>
    <property type="match status" value="1"/>
</dbReference>
<feature type="region of interest" description="Disordered" evidence="1">
    <location>
        <begin position="902"/>
        <end position="1056"/>
    </location>
</feature>
<feature type="region of interest" description="Disordered" evidence="1">
    <location>
        <begin position="631"/>
        <end position="890"/>
    </location>
</feature>
<organism evidence="3">
    <name type="scientific">Rhipicephalus pulchellus</name>
    <name type="common">Yellow backed tick</name>
    <name type="synonym">Dermacentor pulchellus</name>
    <dbReference type="NCBI Taxonomy" id="72859"/>
    <lineage>
        <taxon>Eukaryota</taxon>
        <taxon>Metazoa</taxon>
        <taxon>Ecdysozoa</taxon>
        <taxon>Arthropoda</taxon>
        <taxon>Chelicerata</taxon>
        <taxon>Arachnida</taxon>
        <taxon>Acari</taxon>
        <taxon>Parasitiformes</taxon>
        <taxon>Ixodida</taxon>
        <taxon>Ixodoidea</taxon>
        <taxon>Ixodidae</taxon>
        <taxon>Rhipicephalinae</taxon>
        <taxon>Rhipicephalus</taxon>
        <taxon>Rhipicephalus</taxon>
    </lineage>
</organism>
<name>L7MF49_RHIPC</name>
<dbReference type="PROSITE" id="PS50006">
    <property type="entry name" value="FHA_DOMAIN"/>
    <property type="match status" value="1"/>
</dbReference>
<protein>
    <recommendedName>
        <fullName evidence="2">FHA domain-containing protein</fullName>
    </recommendedName>
</protein>
<feature type="compositionally biased region" description="Polar residues" evidence="1">
    <location>
        <begin position="631"/>
        <end position="640"/>
    </location>
</feature>
<feature type="compositionally biased region" description="Basic and acidic residues" evidence="1">
    <location>
        <begin position="1026"/>
        <end position="1039"/>
    </location>
</feature>
<feature type="compositionally biased region" description="Polar residues" evidence="1">
    <location>
        <begin position="996"/>
        <end position="1005"/>
    </location>
</feature>
<proteinExistence type="evidence at transcript level"/>
<dbReference type="InterPro" id="IPR008984">
    <property type="entry name" value="SMAD_FHA_dom_sf"/>
</dbReference>
<feature type="compositionally biased region" description="Low complexity" evidence="1">
    <location>
        <begin position="246"/>
        <end position="276"/>
    </location>
</feature>
<feature type="region of interest" description="Disordered" evidence="1">
    <location>
        <begin position="1"/>
        <end position="20"/>
    </location>
</feature>
<feature type="compositionally biased region" description="Basic and acidic residues" evidence="1">
    <location>
        <begin position="535"/>
        <end position="548"/>
    </location>
</feature>
<feature type="compositionally biased region" description="Polar residues" evidence="1">
    <location>
        <begin position="690"/>
        <end position="716"/>
    </location>
</feature>
<dbReference type="AlphaFoldDB" id="L7MF49"/>
<dbReference type="PANTHER" id="PTHR15715:SF47">
    <property type="entry name" value="FHA DOMAIN-CONTAINING PROTEIN"/>
    <property type="match status" value="1"/>
</dbReference>
<sequence length="1180" mass="125849">LPTHRHGSSNAPSKTNEPPTKAFVAVQRKKMVKFFSKFHLPSFRSLGMDHRSDSKWVLTSKDGTVHPLPAGMIFIGRQECDIVVDSASVDKRHAVIFFNPSDKCFHVKDLNSVTGTYLNGVRIPEQSYVKLNHLDSLRFGYGHEVFCVHKTTDRAVPLDSASPKRNTPAFGDGDLVIREDSSANRTFSRDSPSSESSDKMLHSSNGAHGATFLRESPSQDAQSQLGSPARSTQSVEDVIPHRMKLSSPSSSRSPEAQPPSSTGGSRRSSPPLTSTSKEASPLASSPRSTVASPPMSSPQTPAAAATSSPVGSDPASPEKASSSSPSSAEKEASLSSPVMQDADSLEDLSRTEDSLSTVREVLPPGRPPPTKPTTLSWKPLHSPSKPRAPLPPRPEEKGDDESSPGGCGTKSTDSKDEQSPCPDTPASQTQASGSTAMAFTIHFDNDTTGGRPLALKDSIRKFAPPKPESERTPSKSRASPVSKPGEPPSTANAGGRKTPTSPSNAADLAKWRWSGAEVRNRSSGGGGGGWSSDVEPSRQGRRQDDQRLSDSASYLIQRMLNDGPARAPLPGPTKGVSSAATRVEPSSGLEQVLSPADDRSETGTYTVETDRVDPDVEEARRRIDEVFGVSSYNHPSSVEQYQRVRPEGEGVSGSRPRSQVSGGSIDLNRTKRRLPTPPSERAPLDVFVPSTESSSSATVNTARKSAPTALQASTPCANAPARKRLGSTGSRQSPPCSPPRTHRTTFTKTPSNKVMSTSFGDGSFLRQTPTASSSTQRRSAPPQRKSWGLTGSEADLAAGSDLACGSEETASVVSDTSTEPSSHSSGSRGGPQMKLNRAFALRRARLGLPEVGGLPPATAAPPRGKTPHHGSNPNLSRQDGGRFSLRLPRGVRATDVGVTRAELLRGKAHHQRTDSDPTAAYRSQQHSVSDGESRHHSPRVQRKQPASKSYISDGDEDTRTGSPVQFGRSASFGGHRDLALTPAASDRQHRGRSAVVPTTGSSLSRGETFLKGSAGASGTTFVRSGRKPERQSGDGESKTPTENGVKTPSTTPGRRELSALDSLVISAIHQLSGKLRTSARTLIEKERLKYPENSDVRLMLEEVLPRVVERRPSDSPTDGNLTRELSSILKNLKRIEQSLEVLNSLAPCERDNSSDVVLETTTKAAPAAQKPRGGFFYVDV</sequence>
<dbReference type="Pfam" id="PF00498">
    <property type="entry name" value="FHA"/>
    <property type="match status" value="1"/>
</dbReference>
<feature type="compositionally biased region" description="Polar residues" evidence="1">
    <location>
        <begin position="216"/>
        <end position="235"/>
    </location>
</feature>
<dbReference type="InterPro" id="IPR051176">
    <property type="entry name" value="Cent_Immune-Sig_Mod"/>
</dbReference>
<dbReference type="EMBL" id="GACK01002198">
    <property type="protein sequence ID" value="JAA62836.1"/>
    <property type="molecule type" value="mRNA"/>
</dbReference>
<feature type="compositionally biased region" description="Polar residues" evidence="1">
    <location>
        <begin position="1040"/>
        <end position="1052"/>
    </location>
</feature>
<reference evidence="3" key="2">
    <citation type="journal article" date="2015" name="J. Proteomics">
        <title>Sexual differences in the sialomes of the zebra tick, Rhipicephalus pulchellus.</title>
        <authorList>
            <person name="Tan A.W."/>
            <person name="Francischetti I.M."/>
            <person name="Slovak M."/>
            <person name="Kini R.M."/>
            <person name="Ribeiro J.M."/>
        </authorList>
    </citation>
    <scope>NUCLEOTIDE SEQUENCE</scope>
    <source>
        <tissue evidence="3">Salivary gland</tissue>
    </source>
</reference>
<evidence type="ECO:0000259" key="2">
    <source>
        <dbReference type="PROSITE" id="PS50006"/>
    </source>
</evidence>